<keyword evidence="5 6" id="KW-0472">Membrane</keyword>
<evidence type="ECO:0000256" key="3">
    <source>
        <dbReference type="ARBA" id="ARBA00022692"/>
    </source>
</evidence>
<feature type="transmembrane region" description="Helical" evidence="6">
    <location>
        <begin position="290"/>
        <end position="308"/>
    </location>
</feature>
<gene>
    <name evidence="7" type="ORF">H6A01_05030</name>
</gene>
<keyword evidence="3 6" id="KW-0812">Transmembrane</keyword>
<dbReference type="Proteomes" id="UP000707138">
    <property type="component" value="Unassembled WGS sequence"/>
</dbReference>
<feature type="transmembrane region" description="Helical" evidence="6">
    <location>
        <begin position="403"/>
        <end position="422"/>
    </location>
</feature>
<feature type="transmembrane region" description="Helical" evidence="6">
    <location>
        <begin position="314"/>
        <end position="333"/>
    </location>
</feature>
<dbReference type="PANTHER" id="PTHR10283">
    <property type="entry name" value="SOLUTE CARRIER FAMILY 13 MEMBER"/>
    <property type="match status" value="1"/>
</dbReference>
<evidence type="ECO:0000313" key="7">
    <source>
        <dbReference type="EMBL" id="MBM6912686.1"/>
    </source>
</evidence>
<feature type="transmembrane region" description="Helical" evidence="6">
    <location>
        <begin position="340"/>
        <end position="359"/>
    </location>
</feature>
<sequence>MSSPSEAVPKRTKLQNGGLIAGFLLLIAILLIPTAPTLTSAGHRMIAILFFSIVIWMTSAVSYPVSATMITALTAMLLGTSPDMANPAKLMGTKNALSLAISGYSNTAWALVAAAMFISVAMTKTGLDRRIAISVLSKVGTKVSRIYIGVIATGFILSFFVPSSTARLACLIPIILGIIENLGVNKHSRFASLLVIGAAQADTLWNIMVQTAAAQNLIAVGFINSQLHTHISWLNWLLAAAPFSLIMVVIYYFLSLKLIKPEFSELPGGKEQIQRMKDAMGPMSFDEKKLLTISIILLGFWATGGKLHSFDTSTTTIVAIALFFMPGIGIMDWKFAQPRIGWGSIVMFGVGISLGTALLKTKAALWLADAFINAFSLDQAGALALIAIIAAFLILIHLGFASATALAAAMIPIVISIFQRVALPGIDAAAATMILQFSVCFGFILPVNSPQGMVAYSSDTFEVKDFIKTGVPITIIGYILLVVMAATYWHWLGYV</sequence>
<evidence type="ECO:0000256" key="5">
    <source>
        <dbReference type="ARBA" id="ARBA00023136"/>
    </source>
</evidence>
<dbReference type="EMBL" id="JACJLA010000007">
    <property type="protein sequence ID" value="MBM6912686.1"/>
    <property type="molecule type" value="Genomic_DNA"/>
</dbReference>
<keyword evidence="4 6" id="KW-1133">Transmembrane helix</keyword>
<comment type="caution">
    <text evidence="7">The sequence shown here is derived from an EMBL/GenBank/DDBJ whole genome shotgun (WGS) entry which is preliminary data.</text>
</comment>
<proteinExistence type="inferred from homology"/>
<evidence type="ECO:0000256" key="2">
    <source>
        <dbReference type="ARBA" id="ARBA00007349"/>
    </source>
</evidence>
<protein>
    <submittedName>
        <fullName evidence="7">DASS family sodium-coupled anion symporter</fullName>
    </submittedName>
</protein>
<feature type="transmembrane region" description="Helical" evidence="6">
    <location>
        <begin position="99"/>
        <end position="122"/>
    </location>
</feature>
<evidence type="ECO:0000256" key="1">
    <source>
        <dbReference type="ARBA" id="ARBA00004141"/>
    </source>
</evidence>
<dbReference type="InterPro" id="IPR001898">
    <property type="entry name" value="SLC13A/DASS"/>
</dbReference>
<comment type="similarity">
    <text evidence="2">Belongs to the SLC13A/DASS transporter (TC 2.A.47) family. DIT1 subfamily.</text>
</comment>
<name>A0ABS2GEY7_9FIRM</name>
<feature type="transmembrane region" description="Helical" evidence="6">
    <location>
        <begin position="20"/>
        <end position="39"/>
    </location>
</feature>
<keyword evidence="8" id="KW-1185">Reference proteome</keyword>
<feature type="transmembrane region" description="Helical" evidence="6">
    <location>
        <begin position="143"/>
        <end position="160"/>
    </location>
</feature>
<accession>A0ABS2GEY7</accession>
<feature type="transmembrane region" description="Helical" evidence="6">
    <location>
        <begin position="469"/>
        <end position="491"/>
    </location>
</feature>
<feature type="transmembrane region" description="Helical" evidence="6">
    <location>
        <begin position="428"/>
        <end position="448"/>
    </location>
</feature>
<feature type="transmembrane region" description="Helical" evidence="6">
    <location>
        <begin position="191"/>
        <end position="213"/>
    </location>
</feature>
<evidence type="ECO:0000313" key="8">
    <source>
        <dbReference type="Proteomes" id="UP000707138"/>
    </source>
</evidence>
<feature type="transmembrane region" description="Helical" evidence="6">
    <location>
        <begin position="233"/>
        <end position="254"/>
    </location>
</feature>
<dbReference type="RefSeq" id="WP_028254934.1">
    <property type="nucleotide sequence ID" value="NZ_CAUGKU010000005.1"/>
</dbReference>
<feature type="transmembrane region" description="Helical" evidence="6">
    <location>
        <begin position="379"/>
        <end position="396"/>
    </location>
</feature>
<organism evidence="7 8">
    <name type="scientific">Veillonella magna</name>
    <dbReference type="NCBI Taxonomy" id="464322"/>
    <lineage>
        <taxon>Bacteria</taxon>
        <taxon>Bacillati</taxon>
        <taxon>Bacillota</taxon>
        <taxon>Negativicutes</taxon>
        <taxon>Veillonellales</taxon>
        <taxon>Veillonellaceae</taxon>
        <taxon>Veillonella</taxon>
    </lineage>
</organism>
<feature type="transmembrane region" description="Helical" evidence="6">
    <location>
        <begin position="46"/>
        <end position="79"/>
    </location>
</feature>
<evidence type="ECO:0000256" key="6">
    <source>
        <dbReference type="SAM" id="Phobius"/>
    </source>
</evidence>
<dbReference type="NCBIfam" id="TIGR00785">
    <property type="entry name" value="dass"/>
    <property type="match status" value="1"/>
</dbReference>
<reference evidence="7 8" key="1">
    <citation type="journal article" date="2021" name="Sci. Rep.">
        <title>The distribution of antibiotic resistance genes in chicken gut microbiota commensals.</title>
        <authorList>
            <person name="Juricova H."/>
            <person name="Matiasovicova J."/>
            <person name="Kubasova T."/>
            <person name="Cejkova D."/>
            <person name="Rychlik I."/>
        </authorList>
    </citation>
    <scope>NUCLEOTIDE SEQUENCE [LARGE SCALE GENOMIC DNA]</scope>
    <source>
        <strain evidence="7 8">An537</strain>
    </source>
</reference>
<feature type="transmembrane region" description="Helical" evidence="6">
    <location>
        <begin position="166"/>
        <end position="184"/>
    </location>
</feature>
<comment type="subcellular location">
    <subcellularLocation>
        <location evidence="1">Membrane</location>
        <topology evidence="1">Multi-pass membrane protein</topology>
    </subcellularLocation>
</comment>
<evidence type="ECO:0000256" key="4">
    <source>
        <dbReference type="ARBA" id="ARBA00022989"/>
    </source>
</evidence>
<dbReference type="InterPro" id="IPR030676">
    <property type="entry name" value="CitT-rel"/>
</dbReference>
<dbReference type="Pfam" id="PF00939">
    <property type="entry name" value="Na_sulph_symp"/>
    <property type="match status" value="1"/>
</dbReference>
<dbReference type="PIRSF" id="PIRSF002457">
    <property type="entry name" value="DASS"/>
    <property type="match status" value="1"/>
</dbReference>